<sequence length="125" mass="14366">MNRSSWLLRGLKFLLFAVVFLAIVGQFFMILWNKLVPELFNGPVISFWQGLGLLLLSRVLFGGWGRGGAGWARRRNAWKQKIAGRMATMTPEEQEKFRQKMQSACGPAWMRRKFGEEPMATQTEV</sequence>
<gene>
    <name evidence="2" type="ORF">MUN82_14700</name>
</gene>
<organism evidence="2 3">
    <name type="scientific">Hymenobacter aerilatus</name>
    <dbReference type="NCBI Taxonomy" id="2932251"/>
    <lineage>
        <taxon>Bacteria</taxon>
        <taxon>Pseudomonadati</taxon>
        <taxon>Bacteroidota</taxon>
        <taxon>Cytophagia</taxon>
        <taxon>Cytophagales</taxon>
        <taxon>Hymenobacteraceae</taxon>
        <taxon>Hymenobacter</taxon>
    </lineage>
</organism>
<dbReference type="Proteomes" id="UP000829925">
    <property type="component" value="Chromosome"/>
</dbReference>
<keyword evidence="1" id="KW-0472">Membrane</keyword>
<proteinExistence type="predicted"/>
<feature type="transmembrane region" description="Helical" evidence="1">
    <location>
        <begin position="12"/>
        <end position="32"/>
    </location>
</feature>
<dbReference type="EMBL" id="CP095053">
    <property type="protein sequence ID" value="UOR04189.1"/>
    <property type="molecule type" value="Genomic_DNA"/>
</dbReference>
<reference evidence="2 3" key="1">
    <citation type="submission" date="2022-04" db="EMBL/GenBank/DDBJ databases">
        <title>Hymenobacter sp. isolated from the air.</title>
        <authorList>
            <person name="Won M."/>
            <person name="Lee C.-M."/>
            <person name="Woen H.-Y."/>
            <person name="Kwon S.-W."/>
        </authorList>
    </citation>
    <scope>NUCLEOTIDE SEQUENCE [LARGE SCALE GENOMIC DNA]</scope>
    <source>
        <strain evidence="3">5413 J-13</strain>
    </source>
</reference>
<name>A0A8T9SWP2_9BACT</name>
<dbReference type="AlphaFoldDB" id="A0A8T9SWP2"/>
<feature type="transmembrane region" description="Helical" evidence="1">
    <location>
        <begin position="44"/>
        <end position="65"/>
    </location>
</feature>
<dbReference type="RefSeq" id="WP_245091619.1">
    <property type="nucleotide sequence ID" value="NZ_CP095053.1"/>
</dbReference>
<evidence type="ECO:0008006" key="4">
    <source>
        <dbReference type="Google" id="ProtNLM"/>
    </source>
</evidence>
<evidence type="ECO:0000256" key="1">
    <source>
        <dbReference type="SAM" id="Phobius"/>
    </source>
</evidence>
<evidence type="ECO:0000313" key="2">
    <source>
        <dbReference type="EMBL" id="UOR04189.1"/>
    </source>
</evidence>
<keyword evidence="1" id="KW-1133">Transmembrane helix</keyword>
<accession>A0A8T9SWP2</accession>
<dbReference type="KEGG" id="haei:MUN82_14700"/>
<protein>
    <recommendedName>
        <fullName evidence="4">DUF1682 domain-containing protein</fullName>
    </recommendedName>
</protein>
<keyword evidence="3" id="KW-1185">Reference proteome</keyword>
<evidence type="ECO:0000313" key="3">
    <source>
        <dbReference type="Proteomes" id="UP000829925"/>
    </source>
</evidence>
<keyword evidence="1" id="KW-0812">Transmembrane</keyword>